<dbReference type="PROSITE" id="PS50172">
    <property type="entry name" value="BRCT"/>
    <property type="match status" value="2"/>
</dbReference>
<dbReference type="Gene3D" id="3.40.50.10190">
    <property type="entry name" value="BRCT domain"/>
    <property type="match status" value="2"/>
</dbReference>
<keyword evidence="2" id="KW-0227">DNA damage</keyword>
<dbReference type="CDD" id="cd17745">
    <property type="entry name" value="BRCT_p53bp1_rpt1"/>
    <property type="match status" value="1"/>
</dbReference>
<dbReference type="PANTHER" id="PTHR15321">
    <property type="entry name" value="TUMOR SUPPRESSOR P53-BINDING PROTEIN 1"/>
    <property type="match status" value="1"/>
</dbReference>
<dbReference type="OMA" id="HENDARD"/>
<feature type="compositionally biased region" description="Polar residues" evidence="4">
    <location>
        <begin position="273"/>
        <end position="284"/>
    </location>
</feature>
<evidence type="ECO:0000256" key="1">
    <source>
        <dbReference type="ARBA" id="ARBA00004123"/>
    </source>
</evidence>
<dbReference type="InterPro" id="IPR056492">
    <property type="entry name" value="SH3_Hsr9"/>
</dbReference>
<evidence type="ECO:0000313" key="6">
    <source>
        <dbReference type="EMBL" id="VDK74554.1"/>
    </source>
</evidence>
<dbReference type="InterPro" id="IPR047250">
    <property type="entry name" value="BRCT_p53bp1-like_rpt2"/>
</dbReference>
<feature type="compositionally biased region" description="Basic and acidic residues" evidence="4">
    <location>
        <begin position="34"/>
        <end position="59"/>
    </location>
</feature>
<dbReference type="GO" id="GO:0000077">
    <property type="term" value="P:DNA damage checkpoint signaling"/>
    <property type="evidence" value="ECO:0007669"/>
    <property type="project" value="TreeGrafter"/>
</dbReference>
<dbReference type="OrthoDB" id="129353at2759"/>
<reference evidence="6 7" key="1">
    <citation type="submission" date="2018-08" db="EMBL/GenBank/DDBJ databases">
        <authorList>
            <person name="Laetsch R D."/>
            <person name="Stevens L."/>
            <person name="Kumar S."/>
            <person name="Blaxter L. M."/>
        </authorList>
    </citation>
    <scope>NUCLEOTIDE SEQUENCE [LARGE SCALE GENOMIC DNA]</scope>
</reference>
<evidence type="ECO:0000256" key="4">
    <source>
        <dbReference type="SAM" id="MobiDB-lite"/>
    </source>
</evidence>
<organism evidence="6 7">
    <name type="scientific">Litomosoides sigmodontis</name>
    <name type="common">Filarial nematode worm</name>
    <dbReference type="NCBI Taxonomy" id="42156"/>
    <lineage>
        <taxon>Eukaryota</taxon>
        <taxon>Metazoa</taxon>
        <taxon>Ecdysozoa</taxon>
        <taxon>Nematoda</taxon>
        <taxon>Chromadorea</taxon>
        <taxon>Rhabditida</taxon>
        <taxon>Spirurina</taxon>
        <taxon>Spiruromorpha</taxon>
        <taxon>Filarioidea</taxon>
        <taxon>Onchocercidae</taxon>
        <taxon>Litomosoides</taxon>
    </lineage>
</organism>
<feature type="region of interest" description="Disordered" evidence="4">
    <location>
        <begin position="207"/>
        <end position="323"/>
    </location>
</feature>
<evidence type="ECO:0000256" key="2">
    <source>
        <dbReference type="ARBA" id="ARBA00022763"/>
    </source>
</evidence>
<dbReference type="PANTHER" id="PTHR15321:SF3">
    <property type="entry name" value="TP53-BINDING PROTEIN 1"/>
    <property type="match status" value="1"/>
</dbReference>
<dbReference type="InterPro" id="IPR047249">
    <property type="entry name" value="BRCT_p53bp1-like_rpt1"/>
</dbReference>
<accession>A0A3P6U8G4</accession>
<dbReference type="STRING" id="42156.A0A3P6U8G4"/>
<dbReference type="SMART" id="SM00333">
    <property type="entry name" value="TUDOR"/>
    <property type="match status" value="1"/>
</dbReference>
<feature type="compositionally biased region" description="Polar residues" evidence="4">
    <location>
        <begin position="73"/>
        <end position="91"/>
    </location>
</feature>
<dbReference type="InterPro" id="IPR001357">
    <property type="entry name" value="BRCT_dom"/>
</dbReference>
<dbReference type="GO" id="GO:0045944">
    <property type="term" value="P:positive regulation of transcription by RNA polymerase II"/>
    <property type="evidence" value="ECO:0007669"/>
    <property type="project" value="TreeGrafter"/>
</dbReference>
<dbReference type="Pfam" id="PF18428">
    <property type="entry name" value="BRCT_3"/>
    <property type="match status" value="1"/>
</dbReference>
<evidence type="ECO:0000259" key="5">
    <source>
        <dbReference type="PROSITE" id="PS50172"/>
    </source>
</evidence>
<evidence type="ECO:0000313" key="7">
    <source>
        <dbReference type="Proteomes" id="UP000277928"/>
    </source>
</evidence>
<name>A0A3P6U8G4_LITSI</name>
<feature type="compositionally biased region" description="Basic and acidic residues" evidence="4">
    <location>
        <begin position="549"/>
        <end position="558"/>
    </location>
</feature>
<dbReference type="GO" id="GO:0005634">
    <property type="term" value="C:nucleus"/>
    <property type="evidence" value="ECO:0007669"/>
    <property type="project" value="UniProtKB-SubCell"/>
</dbReference>
<evidence type="ECO:0000256" key="3">
    <source>
        <dbReference type="ARBA" id="ARBA00023242"/>
    </source>
</evidence>
<dbReference type="CDD" id="cd17724">
    <property type="entry name" value="BRCT_p53bp1_rpt2"/>
    <property type="match status" value="1"/>
</dbReference>
<keyword evidence="3" id="KW-0539">Nucleus</keyword>
<keyword evidence="7" id="KW-1185">Reference proteome</keyword>
<feature type="domain" description="BRCT" evidence="5">
    <location>
        <begin position="964"/>
        <end position="1044"/>
    </location>
</feature>
<feature type="compositionally biased region" description="Basic and acidic residues" evidence="4">
    <location>
        <begin position="218"/>
        <end position="227"/>
    </location>
</feature>
<dbReference type="Pfam" id="PF24680">
    <property type="entry name" value="SH3_Hsr9"/>
    <property type="match status" value="1"/>
</dbReference>
<dbReference type="EMBL" id="UYRX01000116">
    <property type="protein sequence ID" value="VDK74554.1"/>
    <property type="molecule type" value="Genomic_DNA"/>
</dbReference>
<dbReference type="InterPro" id="IPR047252">
    <property type="entry name" value="TP53BP1-like"/>
</dbReference>
<dbReference type="Pfam" id="PF00533">
    <property type="entry name" value="BRCT"/>
    <property type="match status" value="1"/>
</dbReference>
<gene>
    <name evidence="6" type="ORF">NLS_LOCUS2518</name>
</gene>
<feature type="region of interest" description="Disordered" evidence="4">
    <location>
        <begin position="522"/>
        <end position="576"/>
    </location>
</feature>
<dbReference type="GO" id="GO:0042393">
    <property type="term" value="F:histone binding"/>
    <property type="evidence" value="ECO:0007669"/>
    <property type="project" value="TreeGrafter"/>
</dbReference>
<feature type="domain" description="BRCT" evidence="5">
    <location>
        <begin position="846"/>
        <end position="947"/>
    </location>
</feature>
<dbReference type="InterPro" id="IPR002999">
    <property type="entry name" value="Tudor"/>
</dbReference>
<dbReference type="AlphaFoldDB" id="A0A3P6U8G4"/>
<dbReference type="SUPFAM" id="SSF52113">
    <property type="entry name" value="BRCT domain"/>
    <property type="match status" value="2"/>
</dbReference>
<dbReference type="Proteomes" id="UP000277928">
    <property type="component" value="Unassembled WGS sequence"/>
</dbReference>
<feature type="compositionally biased region" description="Basic and acidic residues" evidence="4">
    <location>
        <begin position="799"/>
        <end position="812"/>
    </location>
</feature>
<dbReference type="InterPro" id="IPR036420">
    <property type="entry name" value="BRCT_dom_sf"/>
</dbReference>
<feature type="region of interest" description="Disordered" evidence="4">
    <location>
        <begin position="73"/>
        <end position="105"/>
    </location>
</feature>
<sequence>MATKALQVLSLLLYIDLFLYRYLHLPRFFTDTRDESGSGKELAGRNENLHDGSREDPLYKMRGGLFGRSASYLQGESKSSQKNGSNEQPSGNKIGGSDNSLHDEVDTTKAETDIVADKNFTEPGSSIASQLREVDADVAVDQKDLPRVTELNQDEYSGIEKRDIDGFRQSDKEQTQFSTATVAANAEHISESKEWYAADGHIEITGKEKTAVTNSDVDMERSEEKDSSLVVEKSVTVVSGTDGECSMSPEDTPDTAASDVEGTGKTSSEKQSKNGNNGIGTDQETPTKKSERSYKEHDSSGIAHGNQINAEAKESREADDDNFAIERRKSLRTRRTGVSNEAIFVKGQSAAKERRRNVIYDRYAALFAFDLLYNITAKESNVILMRSKSESELADEKVAASGRGSKKNVISVTAAPRSVLKSKKEMGKKKRDCASVSDKDPFNIDNNFDNHPEPLRNIQMERQSFGGYKFTKSPEKAPMLRYQKTEQTANERRFNLVGLFPQQEINSHKSLSELTLSTGRRIAMTSSKRKTKSVGGEFSKPGGSSNMLDKSEKSEQGDAKQPAKIGNRSEEKQINSAYDFQLSKQRKRKMDEALPGVTPKRPPKMMLPEFSALEQLKADHRSSEHVTYSVGARIYALWDRLYYPARISAEPDASGRYEVVFAEDGAIRKLVATGIIPLCNLIAGRKCLTRTIKDDEEILEEVEIIDVPSNNDAQKWMEAVFTIKDTNNDSTTKSSWQKLVVDSNQAKALQVTTVNTVRDVNADNIASAEGRRSRAARHSAVYSINVTPAAPTRTRRHASTTEKETRKQHDPPSSRPLSKNEASVEPKELQERQDESSATNGSAKQALAKIFNGITFVVTSALRKNREGEQGFSKKEIRCLIENGGGKVIDDVMKLPQGKPIYLIADTYYRTHKYLTALARSIPCVSNQWISDCAKENKLLDHVKYMLPAGISLLTGDMKPWHSNNGTLLSGKCVFIFSNNVFYDMPNFSQIWTPIISHMGGTVISIIPAEGLDILLTDASCTEEILNIARSQGATVVSSEWIIQVSYHSRKLASTRST</sequence>
<feature type="region of interest" description="Disordered" evidence="4">
    <location>
        <begin position="34"/>
        <end position="60"/>
    </location>
</feature>
<feature type="compositionally biased region" description="Basic and acidic residues" evidence="4">
    <location>
        <begin position="285"/>
        <end position="299"/>
    </location>
</feature>
<comment type="subcellular location">
    <subcellularLocation>
        <location evidence="1">Nucleus</location>
    </subcellularLocation>
</comment>
<protein>
    <recommendedName>
        <fullName evidence="5">BRCT domain-containing protein</fullName>
    </recommendedName>
</protein>
<feature type="region of interest" description="Disordered" evidence="4">
    <location>
        <begin position="768"/>
        <end position="841"/>
    </location>
</feature>
<proteinExistence type="predicted"/>
<dbReference type="SMART" id="SM00292">
    <property type="entry name" value="BRCT"/>
    <property type="match status" value="1"/>
</dbReference>
<feature type="compositionally biased region" description="Basic and acidic residues" evidence="4">
    <location>
        <begin position="822"/>
        <end position="835"/>
    </location>
</feature>